<protein>
    <submittedName>
        <fullName evidence="1">Uncharacterized protein</fullName>
    </submittedName>
</protein>
<dbReference type="EMBL" id="JBGBPQ010000001">
    <property type="protein sequence ID" value="KAL1529403.1"/>
    <property type="molecule type" value="Genomic_DNA"/>
</dbReference>
<reference evidence="1 2" key="1">
    <citation type="journal article" date="2024" name="Science">
        <title>Giant polyketide synthase enzymes in the biosynthesis of giant marine polyether toxins.</title>
        <authorList>
            <person name="Fallon T.R."/>
            <person name="Shende V.V."/>
            <person name="Wierzbicki I.H."/>
            <person name="Pendleton A.L."/>
            <person name="Watervoot N.F."/>
            <person name="Auber R.P."/>
            <person name="Gonzalez D.J."/>
            <person name="Wisecaver J.H."/>
            <person name="Moore B.S."/>
        </authorList>
    </citation>
    <scope>NUCLEOTIDE SEQUENCE [LARGE SCALE GENOMIC DNA]</scope>
    <source>
        <strain evidence="1 2">12B1</strain>
    </source>
</reference>
<sequence length="84" mass="9309">MVDKLKNESAAYITAASKVTIDHTETVADHSFTNGVLKFFSENHAAAERVFSLLNCMYGEDQIRAKADGIQAGVMLRYNKRLGK</sequence>
<gene>
    <name evidence="1" type="ORF">AB1Y20_000352</name>
</gene>
<dbReference type="Proteomes" id="UP001515480">
    <property type="component" value="Unassembled WGS sequence"/>
</dbReference>
<name>A0AB34K811_PRYPA</name>
<evidence type="ECO:0000313" key="1">
    <source>
        <dbReference type="EMBL" id="KAL1529403.1"/>
    </source>
</evidence>
<organism evidence="1 2">
    <name type="scientific">Prymnesium parvum</name>
    <name type="common">Toxic golden alga</name>
    <dbReference type="NCBI Taxonomy" id="97485"/>
    <lineage>
        <taxon>Eukaryota</taxon>
        <taxon>Haptista</taxon>
        <taxon>Haptophyta</taxon>
        <taxon>Prymnesiophyceae</taxon>
        <taxon>Prymnesiales</taxon>
        <taxon>Prymnesiaceae</taxon>
        <taxon>Prymnesium</taxon>
    </lineage>
</organism>
<evidence type="ECO:0000313" key="2">
    <source>
        <dbReference type="Proteomes" id="UP001515480"/>
    </source>
</evidence>
<proteinExistence type="predicted"/>
<accession>A0AB34K811</accession>
<dbReference type="AlphaFoldDB" id="A0AB34K811"/>
<keyword evidence="2" id="KW-1185">Reference proteome</keyword>
<comment type="caution">
    <text evidence="1">The sequence shown here is derived from an EMBL/GenBank/DDBJ whole genome shotgun (WGS) entry which is preliminary data.</text>
</comment>